<evidence type="ECO:0000313" key="6">
    <source>
        <dbReference type="EMBL" id="MPV35887.1"/>
    </source>
</evidence>
<dbReference type="OrthoDB" id="8441067at2"/>
<dbReference type="InterPro" id="IPR011761">
    <property type="entry name" value="ATP-grasp"/>
</dbReference>
<protein>
    <recommendedName>
        <fullName evidence="5">ATP-grasp domain-containing protein</fullName>
    </recommendedName>
</protein>
<dbReference type="GO" id="GO:0016874">
    <property type="term" value="F:ligase activity"/>
    <property type="evidence" value="ECO:0007669"/>
    <property type="project" value="UniProtKB-KW"/>
</dbReference>
<dbReference type="AlphaFoldDB" id="A0A6N7EGS1"/>
<dbReference type="PROSITE" id="PS00867">
    <property type="entry name" value="CPSASE_2"/>
    <property type="match status" value="1"/>
</dbReference>
<evidence type="ECO:0000256" key="3">
    <source>
        <dbReference type="ARBA" id="ARBA00022840"/>
    </source>
</evidence>
<accession>A0A6N7EGS1</accession>
<reference evidence="6 7" key="1">
    <citation type="submission" date="2019-10" db="EMBL/GenBank/DDBJ databases">
        <title>Georgenia wutianyii sp. nov. and Georgenia yuyongxinii sp. nov. isolated from plateau pika (Ochotona curzoniae) in the Qinghai-Tibet plateau of China.</title>
        <authorList>
            <person name="Tian Z."/>
        </authorList>
    </citation>
    <scope>NUCLEOTIDE SEQUENCE [LARGE SCALE GENOMIC DNA]</scope>
    <source>
        <strain evidence="6 7">JCM 19765</strain>
    </source>
</reference>
<proteinExistence type="predicted"/>
<dbReference type="Pfam" id="PF02786">
    <property type="entry name" value="CPSase_L_D2"/>
    <property type="match status" value="1"/>
</dbReference>
<keyword evidence="2 4" id="KW-0547">Nucleotide-binding</keyword>
<dbReference type="PROSITE" id="PS50975">
    <property type="entry name" value="ATP_GRASP"/>
    <property type="match status" value="1"/>
</dbReference>
<sequence length="440" mass="48780">MAKHVFVLGLTDLQREELETVRGAENYSFHGLLDYDTLVADTDFDLEDLLDRARAELDAFDGSVDAIVCHWDFPSSVLGPVLSAERGLPAPSLTSILKSEHKYWSRLEQRASVPEVVPKFACFDPFAEDPLSQVDLDFPFWVKPVKAHSSNLGFEIHDAAEFADALEQIRAEITDIGDPFDQALARVDLPQEIRDAGGNSCLAEQVVTGIQAAPEGTVFNGEYRVHGLFDMHKDEAGHSITRLDYPADSVPEEVQQRMIDVAGRYLEHIGYDNGCFNAEYMWEPETDKLWLIEVNTRISQSHSDLFAKVDGASNHEVAIDIALGQPPRMPYREGRYGVASKCAIFHDEDGIVTSVPSDADKAAVRELLPHAVVTLVVHPGDRLSELPHQDSYRYILGNIYLGGADRDDLVTRYEQALTLLPFEFEPVDQAVGVGAAQEGT</sequence>
<dbReference type="GO" id="GO:0005524">
    <property type="term" value="F:ATP binding"/>
    <property type="evidence" value="ECO:0007669"/>
    <property type="project" value="UniProtKB-UniRule"/>
</dbReference>
<evidence type="ECO:0000256" key="2">
    <source>
        <dbReference type="ARBA" id="ARBA00022741"/>
    </source>
</evidence>
<dbReference type="PANTHER" id="PTHR43585">
    <property type="entry name" value="FUMIPYRROLE BIOSYNTHESIS PROTEIN C"/>
    <property type="match status" value="1"/>
</dbReference>
<evidence type="ECO:0000313" key="7">
    <source>
        <dbReference type="Proteomes" id="UP000437709"/>
    </source>
</evidence>
<dbReference type="Proteomes" id="UP000437709">
    <property type="component" value="Unassembled WGS sequence"/>
</dbReference>
<keyword evidence="3 4" id="KW-0067">ATP-binding</keyword>
<dbReference type="InterPro" id="IPR005479">
    <property type="entry name" value="CPAse_ATP-bd"/>
</dbReference>
<name>A0A6N7EGS1_9MICO</name>
<dbReference type="EMBL" id="WHPC01000004">
    <property type="protein sequence ID" value="MPV35887.1"/>
    <property type="molecule type" value="Genomic_DNA"/>
</dbReference>
<organism evidence="6 7">
    <name type="scientific">Georgenia subflava</name>
    <dbReference type="NCBI Taxonomy" id="1622177"/>
    <lineage>
        <taxon>Bacteria</taxon>
        <taxon>Bacillati</taxon>
        <taxon>Actinomycetota</taxon>
        <taxon>Actinomycetes</taxon>
        <taxon>Micrococcales</taxon>
        <taxon>Bogoriellaceae</taxon>
        <taxon>Georgenia</taxon>
    </lineage>
</organism>
<dbReference type="InterPro" id="IPR052032">
    <property type="entry name" value="ATP-dep_AA_Ligase"/>
</dbReference>
<dbReference type="RefSeq" id="WP_152194083.1">
    <property type="nucleotide sequence ID" value="NZ_VUKD01000001.1"/>
</dbReference>
<evidence type="ECO:0000256" key="4">
    <source>
        <dbReference type="PROSITE-ProRule" id="PRU00409"/>
    </source>
</evidence>
<keyword evidence="7" id="KW-1185">Reference proteome</keyword>
<keyword evidence="1" id="KW-0436">Ligase</keyword>
<dbReference type="Gene3D" id="3.30.470.20">
    <property type="entry name" value="ATP-grasp fold, B domain"/>
    <property type="match status" value="1"/>
</dbReference>
<dbReference type="GO" id="GO:0046872">
    <property type="term" value="F:metal ion binding"/>
    <property type="evidence" value="ECO:0007669"/>
    <property type="project" value="InterPro"/>
</dbReference>
<dbReference type="SUPFAM" id="SSF56059">
    <property type="entry name" value="Glutathione synthetase ATP-binding domain-like"/>
    <property type="match status" value="1"/>
</dbReference>
<dbReference type="PANTHER" id="PTHR43585:SF2">
    <property type="entry name" value="ATP-GRASP ENZYME FSQD"/>
    <property type="match status" value="1"/>
</dbReference>
<evidence type="ECO:0000259" key="5">
    <source>
        <dbReference type="PROSITE" id="PS50975"/>
    </source>
</evidence>
<feature type="domain" description="ATP-grasp" evidence="5">
    <location>
        <begin position="80"/>
        <end position="323"/>
    </location>
</feature>
<comment type="caution">
    <text evidence="6">The sequence shown here is derived from an EMBL/GenBank/DDBJ whole genome shotgun (WGS) entry which is preliminary data.</text>
</comment>
<gene>
    <name evidence="6" type="ORF">GB881_02270</name>
</gene>
<evidence type="ECO:0000256" key="1">
    <source>
        <dbReference type="ARBA" id="ARBA00022598"/>
    </source>
</evidence>